<organism evidence="1">
    <name type="scientific">freshwater metagenome</name>
    <dbReference type="NCBI Taxonomy" id="449393"/>
    <lineage>
        <taxon>unclassified sequences</taxon>
        <taxon>metagenomes</taxon>
        <taxon>ecological metagenomes</taxon>
    </lineage>
</organism>
<dbReference type="EMBL" id="CAEZSK010000031">
    <property type="protein sequence ID" value="CAB4536224.1"/>
    <property type="molecule type" value="Genomic_DNA"/>
</dbReference>
<dbReference type="AlphaFoldDB" id="A0A6J6BC22"/>
<accession>A0A6J6BC22</accession>
<sequence length="60" mass="6614">MDLSSDSINGSRDTSHIDSAWRITRSHSEAESLPNDFSIAVSVSLRDKLANLTEVPSLKR</sequence>
<reference evidence="1" key="1">
    <citation type="submission" date="2020-05" db="EMBL/GenBank/DDBJ databases">
        <authorList>
            <person name="Chiriac C."/>
            <person name="Salcher M."/>
            <person name="Ghai R."/>
            <person name="Kavagutti S V."/>
        </authorList>
    </citation>
    <scope>NUCLEOTIDE SEQUENCE</scope>
</reference>
<evidence type="ECO:0000313" key="1">
    <source>
        <dbReference type="EMBL" id="CAB4536224.1"/>
    </source>
</evidence>
<name>A0A6J6BC22_9ZZZZ</name>
<gene>
    <name evidence="1" type="ORF">UFOPK1419_00363</name>
</gene>
<protein>
    <submittedName>
        <fullName evidence="1">Unannotated protein</fullName>
    </submittedName>
</protein>
<proteinExistence type="predicted"/>